<dbReference type="AlphaFoldDB" id="A0A6C0K4A3"/>
<evidence type="ECO:0000313" key="1">
    <source>
        <dbReference type="EMBL" id="QHU11981.1"/>
    </source>
</evidence>
<organism evidence="1">
    <name type="scientific">viral metagenome</name>
    <dbReference type="NCBI Taxonomy" id="1070528"/>
    <lineage>
        <taxon>unclassified sequences</taxon>
        <taxon>metagenomes</taxon>
        <taxon>organismal metagenomes</taxon>
    </lineage>
</organism>
<accession>A0A6C0K4A3</accession>
<reference evidence="1" key="1">
    <citation type="journal article" date="2020" name="Nature">
        <title>Giant virus diversity and host interactions through global metagenomics.</title>
        <authorList>
            <person name="Schulz F."/>
            <person name="Roux S."/>
            <person name="Paez-Espino D."/>
            <person name="Jungbluth S."/>
            <person name="Walsh D.A."/>
            <person name="Denef V.J."/>
            <person name="McMahon K.D."/>
            <person name="Konstantinidis K.T."/>
            <person name="Eloe-Fadrosh E.A."/>
            <person name="Kyrpides N.C."/>
            <person name="Woyke T."/>
        </authorList>
    </citation>
    <scope>NUCLEOTIDE SEQUENCE</scope>
    <source>
        <strain evidence="1">GVMAG-S-1101169-75</strain>
    </source>
</reference>
<sequence>MLFEMNKSKHKTWKKALVTTVRTIAWVSYLMLYQKIYKNVVTIQKNVYDVHYVYHGQLYKIRCRHEMGPKKNQVLMIMNQSSEDVTKEIMSYLGPKGNFHHMRYTPLDLGHDELHFFLSDGTVRLFKKEEMLVLDQ</sequence>
<protein>
    <submittedName>
        <fullName evidence="1">Uncharacterized protein</fullName>
    </submittedName>
</protein>
<dbReference type="InterPro" id="IPR043921">
    <property type="entry name" value="DUF5772"/>
</dbReference>
<dbReference type="Pfam" id="PF19080">
    <property type="entry name" value="DUF5772"/>
    <property type="match status" value="1"/>
</dbReference>
<name>A0A6C0K4A3_9ZZZZ</name>
<proteinExistence type="predicted"/>
<dbReference type="EMBL" id="MN740793">
    <property type="protein sequence ID" value="QHU11981.1"/>
    <property type="molecule type" value="Genomic_DNA"/>
</dbReference>